<evidence type="ECO:0000256" key="2">
    <source>
        <dbReference type="ARBA" id="ARBA00022692"/>
    </source>
</evidence>
<dbReference type="PANTHER" id="PTHR34187">
    <property type="entry name" value="FGR18P"/>
    <property type="match status" value="1"/>
</dbReference>
<gene>
    <name evidence="8" type="ORF">TWF696_007837</name>
</gene>
<dbReference type="PANTHER" id="PTHR34187:SF1">
    <property type="entry name" value="DUF202 DOMAIN-CONTAINING PROTEIN"/>
    <property type="match status" value="1"/>
</dbReference>
<keyword evidence="3 6" id="KW-1133">Transmembrane helix</keyword>
<dbReference type="Pfam" id="PF02656">
    <property type="entry name" value="DUF202"/>
    <property type="match status" value="1"/>
</dbReference>
<name>A0AAV9USI8_9PEZI</name>
<dbReference type="Proteomes" id="UP001375240">
    <property type="component" value="Unassembled WGS sequence"/>
</dbReference>
<feature type="region of interest" description="Disordered" evidence="5">
    <location>
        <begin position="1"/>
        <end position="85"/>
    </location>
</feature>
<evidence type="ECO:0000259" key="7">
    <source>
        <dbReference type="Pfam" id="PF02656"/>
    </source>
</evidence>
<feature type="compositionally biased region" description="Basic and acidic residues" evidence="5">
    <location>
        <begin position="46"/>
        <end position="62"/>
    </location>
</feature>
<feature type="transmembrane region" description="Helical" evidence="6">
    <location>
        <begin position="176"/>
        <end position="197"/>
    </location>
</feature>
<evidence type="ECO:0000256" key="4">
    <source>
        <dbReference type="ARBA" id="ARBA00023136"/>
    </source>
</evidence>
<dbReference type="GO" id="GO:0012505">
    <property type="term" value="C:endomembrane system"/>
    <property type="evidence" value="ECO:0007669"/>
    <property type="project" value="UniProtKB-SubCell"/>
</dbReference>
<dbReference type="AlphaFoldDB" id="A0AAV9USI8"/>
<evidence type="ECO:0000313" key="8">
    <source>
        <dbReference type="EMBL" id="KAK6344196.1"/>
    </source>
</evidence>
<accession>A0AAV9USI8</accession>
<evidence type="ECO:0000313" key="9">
    <source>
        <dbReference type="Proteomes" id="UP001375240"/>
    </source>
</evidence>
<proteinExistence type="predicted"/>
<evidence type="ECO:0000256" key="1">
    <source>
        <dbReference type="ARBA" id="ARBA00004127"/>
    </source>
</evidence>
<dbReference type="EMBL" id="JAVHNQ010000006">
    <property type="protein sequence ID" value="KAK6344196.1"/>
    <property type="molecule type" value="Genomic_DNA"/>
</dbReference>
<keyword evidence="4 6" id="KW-0472">Membrane</keyword>
<dbReference type="InterPro" id="IPR052053">
    <property type="entry name" value="IM_YidH-like"/>
</dbReference>
<protein>
    <recommendedName>
        <fullName evidence="7">DUF202 domain-containing protein</fullName>
    </recommendedName>
</protein>
<evidence type="ECO:0000256" key="3">
    <source>
        <dbReference type="ARBA" id="ARBA00022989"/>
    </source>
</evidence>
<feature type="transmembrane region" description="Helical" evidence="6">
    <location>
        <begin position="122"/>
        <end position="140"/>
    </location>
</feature>
<feature type="domain" description="DUF202" evidence="7">
    <location>
        <begin position="105"/>
        <end position="201"/>
    </location>
</feature>
<keyword evidence="9" id="KW-1185">Reference proteome</keyword>
<evidence type="ECO:0000256" key="5">
    <source>
        <dbReference type="SAM" id="MobiDB-lite"/>
    </source>
</evidence>
<evidence type="ECO:0000256" key="6">
    <source>
        <dbReference type="SAM" id="Phobius"/>
    </source>
</evidence>
<reference evidence="8 9" key="1">
    <citation type="submission" date="2019-10" db="EMBL/GenBank/DDBJ databases">
        <authorList>
            <person name="Palmer J.M."/>
        </authorList>
    </citation>
    <scope>NUCLEOTIDE SEQUENCE [LARGE SCALE GENOMIC DNA]</scope>
    <source>
        <strain evidence="8 9">TWF696</strain>
    </source>
</reference>
<organism evidence="8 9">
    <name type="scientific">Orbilia brochopaga</name>
    <dbReference type="NCBI Taxonomy" id="3140254"/>
    <lineage>
        <taxon>Eukaryota</taxon>
        <taxon>Fungi</taxon>
        <taxon>Dikarya</taxon>
        <taxon>Ascomycota</taxon>
        <taxon>Pezizomycotina</taxon>
        <taxon>Orbiliomycetes</taxon>
        <taxon>Orbiliales</taxon>
        <taxon>Orbiliaceae</taxon>
        <taxon>Orbilia</taxon>
    </lineage>
</organism>
<comment type="subcellular location">
    <subcellularLocation>
        <location evidence="1">Endomembrane system</location>
        <topology evidence="1">Multi-pass membrane protein</topology>
    </subcellularLocation>
</comment>
<keyword evidence="2 6" id="KW-0812">Transmembrane</keyword>
<dbReference type="InterPro" id="IPR003807">
    <property type="entry name" value="DUF202"/>
</dbReference>
<comment type="caution">
    <text evidence="8">The sequence shown here is derived from an EMBL/GenBank/DDBJ whole genome shotgun (WGS) entry which is preliminary data.</text>
</comment>
<sequence>MGTSQQIRDHGDDDIANVHTPPNKIQQTQATDGPIETRPDGSTSTRAEEITRLGAEECRTDTPEDQTGGVGPADEGGGARRSPEAAPKRWPFLFFSREVPWQGVRDHLALERTFLGWLRTSGAFAMTGVLLAQIAVIVTTNQQMETESMTSAAATSTVHSSPSVPRLLPINETAKALSAVTEVMALVIILTGVFRFYRGQQALIDGMGISGGWSMLGLAVLTVAYLSVVFIMMVLSSDPE</sequence>
<feature type="transmembrane region" description="Helical" evidence="6">
    <location>
        <begin position="209"/>
        <end position="235"/>
    </location>
</feature>